<dbReference type="EMBL" id="AM422018">
    <property type="protein sequence ID" value="CAM12025.1"/>
    <property type="molecule type" value="Genomic_DNA"/>
</dbReference>
<dbReference type="Proteomes" id="UP000008323">
    <property type="component" value="Chromosome"/>
</dbReference>
<evidence type="ECO:0000313" key="2">
    <source>
        <dbReference type="Proteomes" id="UP000008323"/>
    </source>
</evidence>
<organism evidence="1 2">
    <name type="scientific">Phytoplasma australiense</name>
    <dbReference type="NCBI Taxonomy" id="59748"/>
    <lineage>
        <taxon>Bacteria</taxon>
        <taxon>Bacillati</taxon>
        <taxon>Mycoplasmatota</taxon>
        <taxon>Mollicutes</taxon>
        <taxon>Acholeplasmatales</taxon>
        <taxon>Acholeplasmataceae</taxon>
        <taxon>Candidatus Phytoplasma</taxon>
        <taxon>16SrXII (Stolbur group)</taxon>
    </lineage>
</organism>
<sequence length="267" mass="31621">MKTKKHQFIQLKLSQLIVNKEHYRHSLDRYLNKHLTNELEAIQKFCDKDNQYTLLKLMKSIVSNGFCKRKYFIITKENSNSDKYLVLDGNRRLTAIKILNDSNLVPNESKKIKKFAIRNQKNFTEMDFWCMEYFQEKDAKKEINLSHKINSIFKPLSIIERILADKEKGIKLPDWFEILDNSLSDKNILLSIKNNASIIKRVLESGPFKKQIKIKDNYELNDFDKKIVLQILKDAIDKKITSRILNKAKQIQDYLDEVIKAIQPKKR</sequence>
<reference evidence="1 2" key="1">
    <citation type="journal article" date="2008" name="J. Bacteriol.">
        <title>Comparative genome analysis of 'Candidatus Phytoplasma australiense' (subgroup tuf-Australia I; rp-A) and 'Ca. Phytoplasma asteris' strains OY-M and AY-WB.</title>
        <authorList>
            <person name="Tran-Nguyen L.T."/>
            <person name="Kube M."/>
            <person name="Schneider B."/>
            <person name="Reinhardt R."/>
            <person name="Gibb K.S."/>
        </authorList>
    </citation>
    <scope>NUCLEOTIDE SEQUENCE [LARGE SCALE GENOMIC DNA]</scope>
</reference>
<gene>
    <name evidence="1" type="ordered locus">PA0691</name>
</gene>
<protein>
    <recommendedName>
        <fullName evidence="3">ParB/Sulfiredoxin domain-containing protein</fullName>
    </recommendedName>
</protein>
<evidence type="ECO:0008006" key="3">
    <source>
        <dbReference type="Google" id="ProtNLM"/>
    </source>
</evidence>
<dbReference type="InterPro" id="IPR036086">
    <property type="entry name" value="ParB/Sulfiredoxin_sf"/>
</dbReference>
<dbReference type="AlphaFoldDB" id="B1VAQ2"/>
<evidence type="ECO:0000313" key="1">
    <source>
        <dbReference type="EMBL" id="CAM12025.1"/>
    </source>
</evidence>
<accession>B1VAQ2</accession>
<name>B1VAQ2_PHYAS</name>
<dbReference type="SUPFAM" id="SSF110849">
    <property type="entry name" value="ParB/Sulfiredoxin"/>
    <property type="match status" value="1"/>
</dbReference>
<proteinExistence type="predicted"/>
<dbReference type="KEGG" id="pal:PA0691"/>